<dbReference type="EMBL" id="AJWZ01010263">
    <property type="protein sequence ID" value="EKC48965.1"/>
    <property type="molecule type" value="Genomic_DNA"/>
</dbReference>
<accession>K1S5D8</accession>
<reference evidence="1" key="1">
    <citation type="journal article" date="2013" name="Environ. Microbiol.">
        <title>Microbiota from the distal guts of lean and obese adolescents exhibit partial functional redundancy besides clear differences in community structure.</title>
        <authorList>
            <person name="Ferrer M."/>
            <person name="Ruiz A."/>
            <person name="Lanza F."/>
            <person name="Haange S.B."/>
            <person name="Oberbach A."/>
            <person name="Till H."/>
            <person name="Bargiela R."/>
            <person name="Campoy C."/>
            <person name="Segura M.T."/>
            <person name="Richter M."/>
            <person name="von Bergen M."/>
            <person name="Seifert J."/>
            <person name="Suarez A."/>
        </authorList>
    </citation>
    <scope>NUCLEOTIDE SEQUENCE</scope>
</reference>
<organism evidence="1">
    <name type="scientific">human gut metagenome</name>
    <dbReference type="NCBI Taxonomy" id="408170"/>
    <lineage>
        <taxon>unclassified sequences</taxon>
        <taxon>metagenomes</taxon>
        <taxon>organismal metagenomes</taxon>
    </lineage>
</organism>
<name>K1S5D8_9ZZZZ</name>
<dbReference type="AlphaFoldDB" id="K1S5D8"/>
<proteinExistence type="predicted"/>
<gene>
    <name evidence="1" type="ORF">OBE_14888</name>
</gene>
<evidence type="ECO:0000313" key="1">
    <source>
        <dbReference type="EMBL" id="EKC48965.1"/>
    </source>
</evidence>
<protein>
    <submittedName>
        <fullName evidence="1">Uncharacterized protein</fullName>
    </submittedName>
</protein>
<feature type="non-terminal residue" evidence="1">
    <location>
        <position position="61"/>
    </location>
</feature>
<comment type="caution">
    <text evidence="1">The sequence shown here is derived from an EMBL/GenBank/DDBJ whole genome shotgun (WGS) entry which is preliminary data.</text>
</comment>
<sequence>MVYMATKYVFVTGGVVSKLKQADDTTQMDSLQKAIWKHNKVVDDSIRLDSIARKKQGGVDA</sequence>